<protein>
    <recommendedName>
        <fullName evidence="3">Bifunctional lysine-specific demethylase and histidyl-hydroxylase</fullName>
        <ecNumber evidence="3">1.14.11.-</ecNumber>
    </recommendedName>
</protein>
<dbReference type="InterPro" id="IPR003347">
    <property type="entry name" value="JmjC_dom"/>
</dbReference>
<evidence type="ECO:0000259" key="5">
    <source>
        <dbReference type="PROSITE" id="PS51184"/>
    </source>
</evidence>
<sequence>MGKKRGLPVGEVKGKNKSKKTKRGLTSPNEIQSNDACIEMADKHTAAEVLDLAPCSGMEVLQHILGPCKASSFFKHVWEQRVLLVRRPECPTFFESWFTKGALEALLRKESLSYTYNIDVTRYDGQERTNYNYNTDSSAEEESADPDLVWARYNQEGCSVRLLHPQRWFDHLADTLAKLEEVFSSCVGCNVYLTPGNSKGFAPHFDDIDAFVLQVEGAKRWRLHPPVTEDHVLPRFSSPDFAQEDLDEPFLDVVLQPGDVLYMPRGTIHQAEAQPGTHSLHLTVSANQRNSWADFLEQALPRAMQLAAEECVDLRRGTPLGYMQYMGVQFSDDTSLEAKRTAFEASAQAMVQRVLEFLPLDGAADQLAAHFLQQRLPPSGGPVQAVTAPLSWGSKVLLRKPGLARLVVEGDAAVVYHCFANEQQRHASIEEDEHSSSAGRLEFPLDRAPALEALLLRTPSAGKGLPLHKLLPDRDAEDLLAARRLQKEGIVIYAAGVTE</sequence>
<feature type="region of interest" description="Disordered" evidence="4">
    <location>
        <begin position="1"/>
        <end position="28"/>
    </location>
</feature>
<dbReference type="EMBL" id="JALJOT010000003">
    <property type="protein sequence ID" value="KAK9916462.1"/>
    <property type="molecule type" value="Genomic_DNA"/>
</dbReference>
<dbReference type="SMART" id="SM00558">
    <property type="entry name" value="JmjC"/>
    <property type="match status" value="1"/>
</dbReference>
<dbReference type="SUPFAM" id="SSF51197">
    <property type="entry name" value="Clavaminate synthase-like"/>
    <property type="match status" value="1"/>
</dbReference>
<keyword evidence="3" id="KW-0805">Transcription regulation</keyword>
<dbReference type="PANTHER" id="PTHR13096">
    <property type="entry name" value="MINA53 MYC INDUCED NUCLEAR ANTIGEN"/>
    <property type="match status" value="1"/>
</dbReference>
<keyword evidence="1 3" id="KW-0479">Metal-binding</keyword>
<evidence type="ECO:0000256" key="2">
    <source>
        <dbReference type="ARBA" id="ARBA00023004"/>
    </source>
</evidence>
<evidence type="ECO:0000256" key="1">
    <source>
        <dbReference type="ARBA" id="ARBA00022723"/>
    </source>
</evidence>
<keyword evidence="3" id="KW-0223">Dioxygenase</keyword>
<dbReference type="Proteomes" id="UP001491310">
    <property type="component" value="Unassembled WGS sequence"/>
</dbReference>
<keyword evidence="3" id="KW-0804">Transcription</keyword>
<gene>
    <name evidence="6" type="ORF">WJX75_002867</name>
</gene>
<accession>A0ABR2YX82</accession>
<dbReference type="Gene3D" id="2.60.120.650">
    <property type="entry name" value="Cupin"/>
    <property type="match status" value="1"/>
</dbReference>
<dbReference type="EC" id="1.14.11.-" evidence="3"/>
<comment type="similarity">
    <text evidence="3">Belongs to the ROX family.</text>
</comment>
<evidence type="ECO:0000313" key="6">
    <source>
        <dbReference type="EMBL" id="KAK9916462.1"/>
    </source>
</evidence>
<comment type="function">
    <text evidence="3">Oxygenase that can act as both a histone lysine demethylase and a ribosomal histidine hydroxylase.</text>
</comment>
<evidence type="ECO:0000313" key="7">
    <source>
        <dbReference type="Proteomes" id="UP001491310"/>
    </source>
</evidence>
<evidence type="ECO:0000256" key="3">
    <source>
        <dbReference type="RuleBase" id="RU366061"/>
    </source>
</evidence>
<keyword evidence="2 3" id="KW-0408">Iron</keyword>
<reference evidence="6 7" key="1">
    <citation type="journal article" date="2024" name="Nat. Commun.">
        <title>Phylogenomics reveals the evolutionary origins of lichenization in chlorophyte algae.</title>
        <authorList>
            <person name="Puginier C."/>
            <person name="Libourel C."/>
            <person name="Otte J."/>
            <person name="Skaloud P."/>
            <person name="Haon M."/>
            <person name="Grisel S."/>
            <person name="Petersen M."/>
            <person name="Berrin J.G."/>
            <person name="Delaux P.M."/>
            <person name="Dal Grande F."/>
            <person name="Keller J."/>
        </authorList>
    </citation>
    <scope>NUCLEOTIDE SEQUENCE [LARGE SCALE GENOMIC DNA]</scope>
    <source>
        <strain evidence="6 7">SAG 216-7</strain>
    </source>
</reference>
<proteinExistence type="inferred from homology"/>
<evidence type="ECO:0000256" key="4">
    <source>
        <dbReference type="SAM" id="MobiDB-lite"/>
    </source>
</evidence>
<dbReference type="Pfam" id="PF08007">
    <property type="entry name" value="JmjC_2"/>
    <property type="match status" value="1"/>
</dbReference>
<dbReference type="Gene3D" id="3.90.930.40">
    <property type="match status" value="1"/>
</dbReference>
<comment type="caution">
    <text evidence="6">The sequence shown here is derived from an EMBL/GenBank/DDBJ whole genome shotgun (WGS) entry which is preliminary data.</text>
</comment>
<keyword evidence="3" id="KW-0539">Nucleus</keyword>
<name>A0ABR2YX82_9CHLO</name>
<keyword evidence="3" id="KW-0560">Oxidoreductase</keyword>
<dbReference type="InterPro" id="IPR039994">
    <property type="entry name" value="NO66-like"/>
</dbReference>
<comment type="cofactor">
    <cofactor evidence="3">
        <name>Fe(2+)</name>
        <dbReference type="ChEBI" id="CHEBI:29033"/>
    </cofactor>
    <text evidence="3">Binds 1 Fe(2+) ion per subunit.</text>
</comment>
<dbReference type="PROSITE" id="PS51184">
    <property type="entry name" value="JMJC"/>
    <property type="match status" value="1"/>
</dbReference>
<comment type="subcellular location">
    <subcellularLocation>
        <location evidence="3">Nucleus</location>
    </subcellularLocation>
</comment>
<organism evidence="6 7">
    <name type="scientific">Coccomyxa subellipsoidea</name>
    <dbReference type="NCBI Taxonomy" id="248742"/>
    <lineage>
        <taxon>Eukaryota</taxon>
        <taxon>Viridiplantae</taxon>
        <taxon>Chlorophyta</taxon>
        <taxon>core chlorophytes</taxon>
        <taxon>Trebouxiophyceae</taxon>
        <taxon>Trebouxiophyceae incertae sedis</taxon>
        <taxon>Coccomyxaceae</taxon>
        <taxon>Coccomyxa</taxon>
    </lineage>
</organism>
<dbReference type="Gene3D" id="1.10.10.1500">
    <property type="entry name" value="JmjC domain-containing ribosomal oxygenase (ROX), dimer domain"/>
    <property type="match status" value="1"/>
</dbReference>
<keyword evidence="7" id="KW-1185">Reference proteome</keyword>
<dbReference type="PANTHER" id="PTHR13096:SF8">
    <property type="entry name" value="RIBOSOMAL OXYGENASE 1"/>
    <property type="match status" value="1"/>
</dbReference>
<feature type="domain" description="JmjC" evidence="5">
    <location>
        <begin position="158"/>
        <end position="303"/>
    </location>
</feature>